<dbReference type="Proteomes" id="UP001732700">
    <property type="component" value="Chromosome 4A"/>
</dbReference>
<reference evidence="1" key="1">
    <citation type="submission" date="2021-05" db="EMBL/GenBank/DDBJ databases">
        <authorList>
            <person name="Scholz U."/>
            <person name="Mascher M."/>
            <person name="Fiebig A."/>
        </authorList>
    </citation>
    <scope>NUCLEOTIDE SEQUENCE [LARGE SCALE GENOMIC DNA]</scope>
</reference>
<accession>A0ACD5W891</accession>
<name>A0ACD5W891_AVESA</name>
<evidence type="ECO:0000313" key="1">
    <source>
        <dbReference type="EnsemblPlants" id="AVESA.00010b.r2.4AG0593470.1.CDS.1"/>
    </source>
</evidence>
<organism evidence="1 2">
    <name type="scientific">Avena sativa</name>
    <name type="common">Oat</name>
    <dbReference type="NCBI Taxonomy" id="4498"/>
    <lineage>
        <taxon>Eukaryota</taxon>
        <taxon>Viridiplantae</taxon>
        <taxon>Streptophyta</taxon>
        <taxon>Embryophyta</taxon>
        <taxon>Tracheophyta</taxon>
        <taxon>Spermatophyta</taxon>
        <taxon>Magnoliopsida</taxon>
        <taxon>Liliopsida</taxon>
        <taxon>Poales</taxon>
        <taxon>Poaceae</taxon>
        <taxon>BOP clade</taxon>
        <taxon>Pooideae</taxon>
        <taxon>Poodae</taxon>
        <taxon>Poeae</taxon>
        <taxon>Poeae Chloroplast Group 1 (Aveneae type)</taxon>
        <taxon>Aveninae</taxon>
        <taxon>Avena</taxon>
    </lineage>
</organism>
<proteinExistence type="predicted"/>
<sequence>MPFHERDTRDRPFHLLDGAAVDTPFMDNSDRHFIAVHDGFKVLKLQYKMQQQDYSRSCGYGWTANKKDAQYSMCIFLPDAHDGLRALLDEITSRPGFVHDHLPSDTVKVGDFGVPKFKLEFMTNVTEILKHLGLVLPFGMGADLSDMMEANGSGDPLVVQDVFHKAVIEVNEEGTEAAAVTMMLMSPGCAPMMMPEPRVDFVADHPFAYFIVEEVSSTILFAGHVVDPTHGQGPVRTRTRT</sequence>
<evidence type="ECO:0000313" key="2">
    <source>
        <dbReference type="Proteomes" id="UP001732700"/>
    </source>
</evidence>
<reference evidence="1" key="2">
    <citation type="submission" date="2025-09" db="UniProtKB">
        <authorList>
            <consortium name="EnsemblPlants"/>
        </authorList>
    </citation>
    <scope>IDENTIFICATION</scope>
</reference>
<protein>
    <submittedName>
        <fullName evidence="1">Uncharacterized protein</fullName>
    </submittedName>
</protein>
<keyword evidence="2" id="KW-1185">Reference proteome</keyword>
<dbReference type="EnsemblPlants" id="AVESA.00010b.r2.4AG0593470.1">
    <property type="protein sequence ID" value="AVESA.00010b.r2.4AG0593470.1.CDS.1"/>
    <property type="gene ID" value="AVESA.00010b.r2.4AG0593470"/>
</dbReference>